<dbReference type="EMBL" id="NIBS01000002">
    <property type="protein sequence ID" value="PHM29105.1"/>
    <property type="molecule type" value="Genomic_DNA"/>
</dbReference>
<reference evidence="1 2" key="1">
    <citation type="journal article" date="2017" name="Nat. Microbiol.">
        <title>Natural product diversity associated with the nematode symbionts Photorhabdus and Xenorhabdus.</title>
        <authorList>
            <person name="Tobias N.J."/>
            <person name="Wolff H."/>
            <person name="Djahanschiri B."/>
            <person name="Grundmann F."/>
            <person name="Kronenwerth M."/>
            <person name="Shi Y.M."/>
            <person name="Simonyi S."/>
            <person name="Grun P."/>
            <person name="Shapiro-Ilan D."/>
            <person name="Pidot S.J."/>
            <person name="Stinear T.P."/>
            <person name="Ebersberger I."/>
            <person name="Bode H.B."/>
        </authorList>
    </citation>
    <scope>NUCLEOTIDE SEQUENCE [LARGE SCALE GENOMIC DNA]</scope>
    <source>
        <strain evidence="1 2">DSM 16342</strain>
    </source>
</reference>
<dbReference type="AlphaFoldDB" id="A0A2D0J3N8"/>
<accession>A0A2D0J3N8</accession>
<name>A0A2D0J3N8_XENBU</name>
<sequence>MIEYAIKGTNNLFDPKDRYELEDPEWDENYPYFLAEECAEHYLDYCDGQEDSWPIEITVFNNGESLGTFSVELDYSPDFRATRKNNEQ</sequence>
<evidence type="ECO:0000313" key="1">
    <source>
        <dbReference type="EMBL" id="PHM29105.1"/>
    </source>
</evidence>
<proteinExistence type="predicted"/>
<organism evidence="1 2">
    <name type="scientific">Xenorhabdus budapestensis</name>
    <dbReference type="NCBI Taxonomy" id="290110"/>
    <lineage>
        <taxon>Bacteria</taxon>
        <taxon>Pseudomonadati</taxon>
        <taxon>Pseudomonadota</taxon>
        <taxon>Gammaproteobacteria</taxon>
        <taxon>Enterobacterales</taxon>
        <taxon>Morganellaceae</taxon>
        <taxon>Xenorhabdus</taxon>
    </lineage>
</organism>
<dbReference type="Proteomes" id="UP000225833">
    <property type="component" value="Unassembled WGS sequence"/>
</dbReference>
<protein>
    <submittedName>
        <fullName evidence="1">Uncharacterized protein</fullName>
    </submittedName>
</protein>
<comment type="caution">
    <text evidence="1">The sequence shown here is derived from an EMBL/GenBank/DDBJ whole genome shotgun (WGS) entry which is preliminary data.</text>
</comment>
<gene>
    <name evidence="1" type="ORF">Xbud_00546</name>
</gene>
<dbReference type="RefSeq" id="WP_099134622.1">
    <property type="nucleotide sequence ID" value="NZ_CAWNNJ010000086.1"/>
</dbReference>
<dbReference type="OrthoDB" id="6457240at2"/>
<evidence type="ECO:0000313" key="2">
    <source>
        <dbReference type="Proteomes" id="UP000225833"/>
    </source>
</evidence>